<evidence type="ECO:0000313" key="12">
    <source>
        <dbReference type="EMBL" id="CAH1249627.1"/>
    </source>
</evidence>
<evidence type="ECO:0000256" key="7">
    <source>
        <dbReference type="ARBA" id="ARBA00023136"/>
    </source>
</evidence>
<dbReference type="OrthoDB" id="1416801at2759"/>
<sequence length="281" mass="30969">MAVVPNLAEVFLVLLTAFIVVSAADSTCPSTCTCTDAYGELTVSCAGQGLTEIPSDIPTAVMWLNLKYNNITRVSSSSFHGLQNLHGIDLSNNNIKHISSSAFNNLHHLQNVDISGNQLSTLSEQVFNVSITSARQDQRNFYVYMANNPWNCDCRLKWLAAELKAESHYYSDRLVMCNRPEHLRGKELKDVPLDSLACARKLGSAFDGNVMDVSSSVTPTPTSKLREPDKNRTDKMSFNIALGTAAAVIAIIVVGVKVHEFYKKKCARRQQPTVEDLETLV</sequence>
<evidence type="ECO:0000313" key="13">
    <source>
        <dbReference type="Proteomes" id="UP000838412"/>
    </source>
</evidence>
<accession>A0A8J9Z9Q4</accession>
<dbReference type="GO" id="GO:0038023">
    <property type="term" value="F:signaling receptor activity"/>
    <property type="evidence" value="ECO:0007669"/>
    <property type="project" value="TreeGrafter"/>
</dbReference>
<dbReference type="GO" id="GO:0005886">
    <property type="term" value="C:plasma membrane"/>
    <property type="evidence" value="ECO:0007669"/>
    <property type="project" value="TreeGrafter"/>
</dbReference>
<dbReference type="PROSITE" id="PS51450">
    <property type="entry name" value="LRR"/>
    <property type="match status" value="1"/>
</dbReference>
<organism evidence="12 13">
    <name type="scientific">Branchiostoma lanceolatum</name>
    <name type="common">Common lancelet</name>
    <name type="synonym">Amphioxus lanceolatum</name>
    <dbReference type="NCBI Taxonomy" id="7740"/>
    <lineage>
        <taxon>Eukaryota</taxon>
        <taxon>Metazoa</taxon>
        <taxon>Chordata</taxon>
        <taxon>Cephalochordata</taxon>
        <taxon>Leptocardii</taxon>
        <taxon>Amphioxiformes</taxon>
        <taxon>Branchiostomatidae</taxon>
        <taxon>Branchiostoma</taxon>
    </lineage>
</organism>
<dbReference type="GO" id="GO:0007165">
    <property type="term" value="P:signal transduction"/>
    <property type="evidence" value="ECO:0007669"/>
    <property type="project" value="TreeGrafter"/>
</dbReference>
<dbReference type="InterPro" id="IPR001611">
    <property type="entry name" value="Leu-rich_rpt"/>
</dbReference>
<evidence type="ECO:0000256" key="5">
    <source>
        <dbReference type="ARBA" id="ARBA00022737"/>
    </source>
</evidence>
<feature type="domain" description="LRRCT" evidence="11">
    <location>
        <begin position="148"/>
        <end position="199"/>
    </location>
</feature>
<dbReference type="PANTHER" id="PTHR24365">
    <property type="entry name" value="TOLL-LIKE RECEPTOR"/>
    <property type="match status" value="1"/>
</dbReference>
<dbReference type="SMART" id="SM00082">
    <property type="entry name" value="LRRCT"/>
    <property type="match status" value="1"/>
</dbReference>
<comment type="subcellular location">
    <subcellularLocation>
        <location evidence="1">Membrane</location>
        <topology evidence="1">Single-pass membrane protein</topology>
    </subcellularLocation>
</comment>
<dbReference type="EMBL" id="OV696702">
    <property type="protein sequence ID" value="CAH1249627.1"/>
    <property type="molecule type" value="Genomic_DNA"/>
</dbReference>
<evidence type="ECO:0000256" key="8">
    <source>
        <dbReference type="ARBA" id="ARBA00023180"/>
    </source>
</evidence>
<dbReference type="Gene3D" id="3.80.10.10">
    <property type="entry name" value="Ribonuclease Inhibitor"/>
    <property type="match status" value="1"/>
</dbReference>
<evidence type="ECO:0000256" key="1">
    <source>
        <dbReference type="ARBA" id="ARBA00004167"/>
    </source>
</evidence>
<evidence type="ECO:0000256" key="2">
    <source>
        <dbReference type="ARBA" id="ARBA00022614"/>
    </source>
</evidence>
<keyword evidence="2" id="KW-0433">Leucine-rich repeat</keyword>
<evidence type="ECO:0000256" key="6">
    <source>
        <dbReference type="ARBA" id="ARBA00022989"/>
    </source>
</evidence>
<keyword evidence="5" id="KW-0677">Repeat</keyword>
<feature type="chain" id="PRO_5035461324" evidence="10">
    <location>
        <begin position="24"/>
        <end position="281"/>
    </location>
</feature>
<dbReference type="Proteomes" id="UP000838412">
    <property type="component" value="Chromosome 17"/>
</dbReference>
<evidence type="ECO:0000256" key="10">
    <source>
        <dbReference type="SAM" id="SignalP"/>
    </source>
</evidence>
<feature type="transmembrane region" description="Helical" evidence="9">
    <location>
        <begin position="236"/>
        <end position="256"/>
    </location>
</feature>
<gene>
    <name evidence="12" type="primary">SLIT2</name>
    <name evidence="12" type="ORF">BLAG_LOCUS10665</name>
</gene>
<keyword evidence="3 9" id="KW-0812">Transmembrane</keyword>
<protein>
    <submittedName>
        <fullName evidence="12">SLIT2 protein</fullName>
    </submittedName>
</protein>
<dbReference type="PANTHER" id="PTHR24365:SF541">
    <property type="entry name" value="PROTEIN TOLL-RELATED"/>
    <property type="match status" value="1"/>
</dbReference>
<name>A0A8J9Z9Q4_BRALA</name>
<feature type="signal peptide" evidence="10">
    <location>
        <begin position="1"/>
        <end position="23"/>
    </location>
</feature>
<evidence type="ECO:0000259" key="11">
    <source>
        <dbReference type="SMART" id="SM00082"/>
    </source>
</evidence>
<dbReference type="InterPro" id="IPR003591">
    <property type="entry name" value="Leu-rich_rpt_typical-subtyp"/>
</dbReference>
<evidence type="ECO:0000256" key="9">
    <source>
        <dbReference type="SAM" id="Phobius"/>
    </source>
</evidence>
<evidence type="ECO:0000256" key="3">
    <source>
        <dbReference type="ARBA" id="ARBA00022692"/>
    </source>
</evidence>
<keyword evidence="4 10" id="KW-0732">Signal</keyword>
<dbReference type="AlphaFoldDB" id="A0A8J9Z9Q4"/>
<keyword evidence="7 9" id="KW-0472">Membrane</keyword>
<dbReference type="InterPro" id="IPR000372">
    <property type="entry name" value="LRRNT"/>
</dbReference>
<dbReference type="InterPro" id="IPR032675">
    <property type="entry name" value="LRR_dom_sf"/>
</dbReference>
<proteinExistence type="predicted"/>
<dbReference type="InterPro" id="IPR000483">
    <property type="entry name" value="Cys-rich_flank_reg_C"/>
</dbReference>
<dbReference type="SMART" id="SM00369">
    <property type="entry name" value="LRR_TYP"/>
    <property type="match status" value="3"/>
</dbReference>
<dbReference type="Pfam" id="PF01462">
    <property type="entry name" value="LRRNT"/>
    <property type="match status" value="1"/>
</dbReference>
<dbReference type="Pfam" id="PF13855">
    <property type="entry name" value="LRR_8"/>
    <property type="match status" value="1"/>
</dbReference>
<dbReference type="SUPFAM" id="SSF52058">
    <property type="entry name" value="L domain-like"/>
    <property type="match status" value="1"/>
</dbReference>
<evidence type="ECO:0000256" key="4">
    <source>
        <dbReference type="ARBA" id="ARBA00022729"/>
    </source>
</evidence>
<reference evidence="12" key="1">
    <citation type="submission" date="2022-01" db="EMBL/GenBank/DDBJ databases">
        <authorList>
            <person name="Braso-Vives M."/>
        </authorList>
    </citation>
    <scope>NUCLEOTIDE SEQUENCE</scope>
</reference>
<keyword evidence="13" id="KW-1185">Reference proteome</keyword>
<keyword evidence="6 9" id="KW-1133">Transmembrane helix</keyword>
<keyword evidence="8" id="KW-0325">Glycoprotein</keyword>